<dbReference type="AlphaFoldDB" id="A0A0B2VQM6"/>
<feature type="compositionally biased region" description="Polar residues" evidence="1">
    <location>
        <begin position="75"/>
        <end position="91"/>
    </location>
</feature>
<name>A0A0B2VQM6_TOXCA</name>
<feature type="region of interest" description="Disordered" evidence="1">
    <location>
        <begin position="60"/>
        <end position="91"/>
    </location>
</feature>
<protein>
    <submittedName>
        <fullName evidence="2">Uncharacterized protein</fullName>
    </submittedName>
</protein>
<evidence type="ECO:0000256" key="1">
    <source>
        <dbReference type="SAM" id="MobiDB-lite"/>
    </source>
</evidence>
<proteinExistence type="predicted"/>
<reference evidence="2 3" key="1">
    <citation type="submission" date="2014-11" db="EMBL/GenBank/DDBJ databases">
        <title>Genetic blueprint of the zoonotic pathogen Toxocara canis.</title>
        <authorList>
            <person name="Zhu X.-Q."/>
            <person name="Korhonen P.K."/>
            <person name="Cai H."/>
            <person name="Young N.D."/>
            <person name="Nejsum P."/>
            <person name="von Samson-Himmelstjerna G."/>
            <person name="Boag P.R."/>
            <person name="Tan P."/>
            <person name="Li Q."/>
            <person name="Min J."/>
            <person name="Yang Y."/>
            <person name="Wang X."/>
            <person name="Fang X."/>
            <person name="Hall R.S."/>
            <person name="Hofmann A."/>
            <person name="Sternberg P.W."/>
            <person name="Jex A.R."/>
            <person name="Gasser R.B."/>
        </authorList>
    </citation>
    <scope>NUCLEOTIDE SEQUENCE [LARGE SCALE GENOMIC DNA]</scope>
    <source>
        <strain evidence="2">PN_DK_2014</strain>
    </source>
</reference>
<evidence type="ECO:0000313" key="2">
    <source>
        <dbReference type="EMBL" id="KHN85821.1"/>
    </source>
</evidence>
<dbReference type="EMBL" id="JPKZ01000726">
    <property type="protein sequence ID" value="KHN85821.1"/>
    <property type="molecule type" value="Genomic_DNA"/>
</dbReference>
<organism evidence="2 3">
    <name type="scientific">Toxocara canis</name>
    <name type="common">Canine roundworm</name>
    <dbReference type="NCBI Taxonomy" id="6265"/>
    <lineage>
        <taxon>Eukaryota</taxon>
        <taxon>Metazoa</taxon>
        <taxon>Ecdysozoa</taxon>
        <taxon>Nematoda</taxon>
        <taxon>Chromadorea</taxon>
        <taxon>Rhabditida</taxon>
        <taxon>Spirurina</taxon>
        <taxon>Ascaridomorpha</taxon>
        <taxon>Ascaridoidea</taxon>
        <taxon>Toxocaridae</taxon>
        <taxon>Toxocara</taxon>
    </lineage>
</organism>
<dbReference type="Proteomes" id="UP000031036">
    <property type="component" value="Unassembled WGS sequence"/>
</dbReference>
<keyword evidence="3" id="KW-1185">Reference proteome</keyword>
<evidence type="ECO:0000313" key="3">
    <source>
        <dbReference type="Proteomes" id="UP000031036"/>
    </source>
</evidence>
<comment type="caution">
    <text evidence="2">The sequence shown here is derived from an EMBL/GenBank/DDBJ whole genome shotgun (WGS) entry which is preliminary data.</text>
</comment>
<sequence>MLPEPDYEDNEDLSPIYEEAFPFEPEPDYDNAESYTLQRFDETALRRSLKVAAPIPPMRRAHKTFNNSTSSTTTVKSGPSRSLNRRIPTSSTNTNFAFNDYRVTQSEYSHPLSRSAVHNRNVRATAYPTRTARGADSTHLVAARALKTWRGSNAAELNVTRGEMLQVNKKMRPLYYPGS</sequence>
<accession>A0A0B2VQM6</accession>
<gene>
    <name evidence="2" type="ORF">Tcan_10351</name>
</gene>